<feature type="region of interest" description="Disordered" evidence="1">
    <location>
        <begin position="31"/>
        <end position="53"/>
    </location>
</feature>
<evidence type="ECO:0000313" key="4">
    <source>
        <dbReference type="Proteomes" id="UP001596977"/>
    </source>
</evidence>
<evidence type="ECO:0000313" key="3">
    <source>
        <dbReference type="EMBL" id="MFD0944716.1"/>
    </source>
</evidence>
<accession>A0ABW3GZR2</accession>
<reference evidence="4" key="1">
    <citation type="journal article" date="2019" name="Int. J. Syst. Evol. Microbiol.">
        <title>The Global Catalogue of Microorganisms (GCM) 10K type strain sequencing project: providing services to taxonomists for standard genome sequencing and annotation.</title>
        <authorList>
            <consortium name="The Broad Institute Genomics Platform"/>
            <consortium name="The Broad Institute Genome Sequencing Center for Infectious Disease"/>
            <person name="Wu L."/>
            <person name="Ma J."/>
        </authorList>
    </citation>
    <scope>NUCLEOTIDE SEQUENCE [LARGE SCALE GENOMIC DNA]</scope>
    <source>
        <strain evidence="4">CCUG 62982</strain>
    </source>
</reference>
<proteinExistence type="predicted"/>
<dbReference type="RefSeq" id="WP_264942995.1">
    <property type="nucleotide sequence ID" value="NZ_JAPDRA010000001.1"/>
</dbReference>
<comment type="caution">
    <text evidence="3">The sequence shown here is derived from an EMBL/GenBank/DDBJ whole genome shotgun (WGS) entry which is preliminary data.</text>
</comment>
<sequence>MAEPRPLIGLAAGALAGLIAAAALAAIEAAPPPAGETAAEEDGAEPEALPAVTAPPARGDRVRYIAGAVLGGIYGLIAEYKPEARDGFAPTFGIATAALLDPLAPEDAAVEETHPAGPLAFGAVLEGIRALIAGRR</sequence>
<evidence type="ECO:0000256" key="1">
    <source>
        <dbReference type="SAM" id="MobiDB-lite"/>
    </source>
</evidence>
<organism evidence="3 4">
    <name type="scientific">Sphingomonas canadensis</name>
    <dbReference type="NCBI Taxonomy" id="1219257"/>
    <lineage>
        <taxon>Bacteria</taxon>
        <taxon>Pseudomonadati</taxon>
        <taxon>Pseudomonadota</taxon>
        <taxon>Alphaproteobacteria</taxon>
        <taxon>Sphingomonadales</taxon>
        <taxon>Sphingomonadaceae</taxon>
        <taxon>Sphingomonas</taxon>
    </lineage>
</organism>
<keyword evidence="4" id="KW-1185">Reference proteome</keyword>
<dbReference type="Proteomes" id="UP001596977">
    <property type="component" value="Unassembled WGS sequence"/>
</dbReference>
<feature type="signal peptide" evidence="2">
    <location>
        <begin position="1"/>
        <end position="25"/>
    </location>
</feature>
<keyword evidence="2" id="KW-0732">Signal</keyword>
<evidence type="ECO:0000256" key="2">
    <source>
        <dbReference type="SAM" id="SignalP"/>
    </source>
</evidence>
<dbReference type="EMBL" id="JBHTJG010000001">
    <property type="protein sequence ID" value="MFD0944716.1"/>
    <property type="molecule type" value="Genomic_DNA"/>
</dbReference>
<feature type="chain" id="PRO_5045457852" evidence="2">
    <location>
        <begin position="26"/>
        <end position="136"/>
    </location>
</feature>
<protein>
    <submittedName>
        <fullName evidence="3">DUF1440 domain-containing protein</fullName>
    </submittedName>
</protein>
<name>A0ABW3GZR2_9SPHN</name>
<gene>
    <name evidence="3" type="ORF">ACFQ1E_00030</name>
</gene>